<dbReference type="GO" id="GO:0006020">
    <property type="term" value="P:inositol metabolic process"/>
    <property type="evidence" value="ECO:0007669"/>
    <property type="project" value="TreeGrafter"/>
</dbReference>
<feature type="non-terminal residue" evidence="5">
    <location>
        <position position="99"/>
    </location>
</feature>
<comment type="cofactor">
    <cofactor evidence="4">
        <name>Mg(2+)</name>
        <dbReference type="ChEBI" id="CHEBI:18420"/>
    </cofactor>
</comment>
<keyword evidence="1 4" id="KW-0479">Metal-binding</keyword>
<dbReference type="Pfam" id="PF00459">
    <property type="entry name" value="Inositol_P"/>
    <property type="match status" value="1"/>
</dbReference>
<accession>A0A6B0BGI1</accession>
<evidence type="ECO:0000313" key="5">
    <source>
        <dbReference type="EMBL" id="MVI54698.1"/>
    </source>
</evidence>
<dbReference type="Proteomes" id="UP000433366">
    <property type="component" value="Unassembled WGS sequence"/>
</dbReference>
<dbReference type="Proteomes" id="UP000434412">
    <property type="component" value="Unassembled WGS sequence"/>
</dbReference>
<proteinExistence type="predicted"/>
<feature type="binding site" evidence="4">
    <location>
        <position position="86"/>
    </location>
    <ligand>
        <name>Mg(2+)</name>
        <dbReference type="ChEBI" id="CHEBI:18420"/>
        <label>1</label>
        <note>catalytic</note>
    </ligand>
</feature>
<evidence type="ECO:0000256" key="2">
    <source>
        <dbReference type="ARBA" id="ARBA00022801"/>
    </source>
</evidence>
<name>A0A6B0BGI1_STAAU</name>
<evidence type="ECO:0000256" key="4">
    <source>
        <dbReference type="PIRSR" id="PIRSR600760-2"/>
    </source>
</evidence>
<dbReference type="PRINTS" id="PR00377">
    <property type="entry name" value="IMPHPHTASES"/>
</dbReference>
<dbReference type="PROSITE" id="PS00629">
    <property type="entry name" value="IMP_1"/>
    <property type="match status" value="1"/>
</dbReference>
<organism evidence="5 7">
    <name type="scientific">Staphylococcus aureus</name>
    <dbReference type="NCBI Taxonomy" id="1280"/>
    <lineage>
        <taxon>Bacteria</taxon>
        <taxon>Bacillati</taxon>
        <taxon>Bacillota</taxon>
        <taxon>Bacilli</taxon>
        <taxon>Bacillales</taxon>
        <taxon>Staphylococcaceae</taxon>
        <taxon>Staphylococcus</taxon>
    </lineage>
</organism>
<dbReference type="GO" id="GO:0008934">
    <property type="term" value="F:inositol monophosphate 1-phosphatase activity"/>
    <property type="evidence" value="ECO:0007669"/>
    <property type="project" value="TreeGrafter"/>
</dbReference>
<dbReference type="InterPro" id="IPR000760">
    <property type="entry name" value="Inositol_monophosphatase-like"/>
</dbReference>
<evidence type="ECO:0000313" key="7">
    <source>
        <dbReference type="Proteomes" id="UP000433366"/>
    </source>
</evidence>
<feature type="binding site" evidence="4">
    <location>
        <position position="85"/>
    </location>
    <ligand>
        <name>Mg(2+)</name>
        <dbReference type="ChEBI" id="CHEBI:18420"/>
        <label>1</label>
        <note>catalytic</note>
    </ligand>
</feature>
<dbReference type="SUPFAM" id="SSF56655">
    <property type="entry name" value="Carbohydrate phosphatase"/>
    <property type="match status" value="1"/>
</dbReference>
<sequence length="99" mass="11087">MALYGFAQGLIQEAGIRIKQLMEQNLTIETKSNPNDLVTNVDKATEDFIFDTILETYPNHQVLGEEGHGHDIDTSKGTVWVVDPIDGTLNFVHQQENFA</sequence>
<keyword evidence="3 4" id="KW-0460">Magnesium</keyword>
<reference evidence="7 8" key="1">
    <citation type="submission" date="2019-11" db="EMBL/GenBank/DDBJ databases">
        <title>Implementation of targeted gown and glove precautions to prevent Staphylococcus aureus acquisition in community-based nursing homes.</title>
        <authorList>
            <person name="Stine O.C."/>
        </authorList>
    </citation>
    <scope>NUCLEOTIDE SEQUENCE [LARGE SCALE GENOMIC DNA]</scope>
    <source>
        <strain evidence="6 8">S_2023.LVRQ.AN</strain>
        <strain evidence="5 7">S_4031.LGMP.AI</strain>
    </source>
</reference>
<feature type="binding site" evidence="4">
    <location>
        <position position="83"/>
    </location>
    <ligand>
        <name>Mg(2+)</name>
        <dbReference type="ChEBI" id="CHEBI:18420"/>
        <label>1</label>
        <note>catalytic</note>
    </ligand>
</feature>
<keyword evidence="2" id="KW-0378">Hydrolase</keyword>
<evidence type="ECO:0000256" key="1">
    <source>
        <dbReference type="ARBA" id="ARBA00022723"/>
    </source>
</evidence>
<protein>
    <submittedName>
        <fullName evidence="5">Inositol monophosphatase</fullName>
    </submittedName>
</protein>
<dbReference type="InterPro" id="IPR020583">
    <property type="entry name" value="Inositol_monoP_metal-BS"/>
</dbReference>
<dbReference type="GO" id="GO:0007165">
    <property type="term" value="P:signal transduction"/>
    <property type="evidence" value="ECO:0007669"/>
    <property type="project" value="TreeGrafter"/>
</dbReference>
<dbReference type="RefSeq" id="WP_230373787.1">
    <property type="nucleotide sequence ID" value="NZ_PTAF01000195.1"/>
</dbReference>
<comment type="caution">
    <text evidence="5">The sequence shown here is derived from an EMBL/GenBank/DDBJ whole genome shotgun (WGS) entry which is preliminary data.</text>
</comment>
<dbReference type="CDD" id="cd01637">
    <property type="entry name" value="IMPase_like"/>
    <property type="match status" value="1"/>
</dbReference>
<feature type="binding site" evidence="4">
    <location>
        <position position="65"/>
    </location>
    <ligand>
        <name>Mg(2+)</name>
        <dbReference type="ChEBI" id="CHEBI:18420"/>
        <label>1</label>
        <note>catalytic</note>
    </ligand>
</feature>
<dbReference type="EMBL" id="WPVZ01000968">
    <property type="protein sequence ID" value="MVL47205.1"/>
    <property type="molecule type" value="Genomic_DNA"/>
</dbReference>
<dbReference type="AlphaFoldDB" id="A0A6B0BGI1"/>
<dbReference type="PANTHER" id="PTHR20854">
    <property type="entry name" value="INOSITOL MONOPHOSPHATASE"/>
    <property type="match status" value="1"/>
</dbReference>
<dbReference type="EMBL" id="WPRH01000170">
    <property type="protein sequence ID" value="MVI54698.1"/>
    <property type="molecule type" value="Genomic_DNA"/>
</dbReference>
<gene>
    <name evidence="5" type="ORF">GO793_02340</name>
    <name evidence="6" type="ORF">GO941_17365</name>
</gene>
<evidence type="ECO:0000313" key="6">
    <source>
        <dbReference type="EMBL" id="MVL47205.1"/>
    </source>
</evidence>
<dbReference type="GO" id="GO:0046872">
    <property type="term" value="F:metal ion binding"/>
    <property type="evidence" value="ECO:0007669"/>
    <property type="project" value="UniProtKB-KW"/>
</dbReference>
<dbReference type="PANTHER" id="PTHR20854:SF4">
    <property type="entry name" value="INOSITOL-1-MONOPHOSPHATASE-RELATED"/>
    <property type="match status" value="1"/>
</dbReference>
<evidence type="ECO:0000256" key="3">
    <source>
        <dbReference type="ARBA" id="ARBA00022842"/>
    </source>
</evidence>
<dbReference type="Gene3D" id="3.30.540.10">
    <property type="entry name" value="Fructose-1,6-Bisphosphatase, subunit A, domain 1"/>
    <property type="match status" value="1"/>
</dbReference>
<evidence type="ECO:0000313" key="8">
    <source>
        <dbReference type="Proteomes" id="UP000434412"/>
    </source>
</evidence>